<dbReference type="Pfam" id="PF14294">
    <property type="entry name" value="DUF4372"/>
    <property type="match status" value="1"/>
</dbReference>
<dbReference type="InterPro" id="IPR025399">
    <property type="entry name" value="DUF4372"/>
</dbReference>
<evidence type="ECO:0000259" key="1">
    <source>
        <dbReference type="Pfam" id="PF14294"/>
    </source>
</evidence>
<dbReference type="Proteomes" id="UP000321291">
    <property type="component" value="Chromosome"/>
</dbReference>
<dbReference type="EMBL" id="CP042434">
    <property type="protein sequence ID" value="QEC74278.1"/>
    <property type="molecule type" value="Genomic_DNA"/>
</dbReference>
<dbReference type="KEGG" id="agi:FSB73_12165"/>
<feature type="domain" description="DUF4372" evidence="1">
    <location>
        <begin position="2"/>
        <end position="34"/>
    </location>
</feature>
<dbReference type="AlphaFoldDB" id="A0A5B8VVR4"/>
<name>A0A5B8VVR4_9BACT</name>
<protein>
    <submittedName>
        <fullName evidence="2">DUF4372 domain-containing protein</fullName>
    </submittedName>
</protein>
<gene>
    <name evidence="2" type="ORF">FSB73_12165</name>
</gene>
<evidence type="ECO:0000313" key="3">
    <source>
        <dbReference type="Proteomes" id="UP000321291"/>
    </source>
</evidence>
<keyword evidence="3" id="KW-1185">Reference proteome</keyword>
<dbReference type="RefSeq" id="WP_146788356.1">
    <property type="nucleotide sequence ID" value="NZ_CP042434.1"/>
</dbReference>
<sequence length="48" mass="5442">MVSLLYGVFSYCNGLRELCEGLLAFEGQLTHLGFEKAPYTYKLPQCTH</sequence>
<proteinExistence type="predicted"/>
<organism evidence="2 3">
    <name type="scientific">Arachidicoccus ginsenosidivorans</name>
    <dbReference type="NCBI Taxonomy" id="496057"/>
    <lineage>
        <taxon>Bacteria</taxon>
        <taxon>Pseudomonadati</taxon>
        <taxon>Bacteroidota</taxon>
        <taxon>Chitinophagia</taxon>
        <taxon>Chitinophagales</taxon>
        <taxon>Chitinophagaceae</taxon>
        <taxon>Arachidicoccus</taxon>
    </lineage>
</organism>
<reference evidence="2 3" key="1">
    <citation type="journal article" date="2017" name="Int. J. Syst. Evol. Microbiol.">
        <title>Arachidicoccus ginsenosidivorans sp. nov., with ginsenoside-converting activity isolated from ginseng cultivating soil.</title>
        <authorList>
            <person name="Siddiqi M.Z."/>
            <person name="Aslam Z."/>
            <person name="Im W.T."/>
        </authorList>
    </citation>
    <scope>NUCLEOTIDE SEQUENCE [LARGE SCALE GENOMIC DNA]</scope>
    <source>
        <strain evidence="2 3">Gsoil 809</strain>
    </source>
</reference>
<evidence type="ECO:0000313" key="2">
    <source>
        <dbReference type="EMBL" id="QEC74278.1"/>
    </source>
</evidence>
<accession>A0A5B8VVR4</accession>